<name>A0ABS3CFK9_9BACT</name>
<accession>A0ABS3CFK9</accession>
<sequence>MDRKLYFTFLLLTSLIAACDSSKDKSALQKGDPENGESERLQIVPVDLDAAREAKLSEYFSEIKYTLLDYTDEEPVVFAYNMDFTEDKIYVESRETAKVFVFDKNGKVLSILGKNGDGPGEFRIIDDISVSGDTVRVEVGYANKYVLLNEQGDVLGEGKPDYRGVNYEDARFSLHYIQEGENEERWTYLRKDKATNEVQGYLPVREGFDQFYSFGELNGFLKDPNTGEIYFAEHYDYLVQNFDSDGYLKKTIRFDFGKNNWDLRSRLELTNKGVEQQDFLAENQVVRSIVDFYPFEDLFYLSFGMQQKSYWVFMDKSFESLDVINDWENDLDQMKLNYWSWAKAEDEIIYQKSSIGFFNDYKAAFNGKSVVSKPGDVHHFFEENREKLQEEKIVLISLKLK</sequence>
<organism evidence="1 2">
    <name type="scientific">Algoriphagus pacificus</name>
    <dbReference type="NCBI Taxonomy" id="2811234"/>
    <lineage>
        <taxon>Bacteria</taxon>
        <taxon>Pseudomonadati</taxon>
        <taxon>Bacteroidota</taxon>
        <taxon>Cytophagia</taxon>
        <taxon>Cytophagales</taxon>
        <taxon>Cyclobacteriaceae</taxon>
        <taxon>Algoriphagus</taxon>
    </lineage>
</organism>
<dbReference type="SUPFAM" id="SSF63825">
    <property type="entry name" value="YWTD domain"/>
    <property type="match status" value="1"/>
</dbReference>
<evidence type="ECO:0000313" key="2">
    <source>
        <dbReference type="Proteomes" id="UP000664480"/>
    </source>
</evidence>
<keyword evidence="2" id="KW-1185">Reference proteome</keyword>
<dbReference type="Pfam" id="PF17170">
    <property type="entry name" value="DUF5128"/>
    <property type="match status" value="1"/>
</dbReference>
<gene>
    <name evidence="1" type="ORF">J0A69_05745</name>
</gene>
<dbReference type="Proteomes" id="UP000664480">
    <property type="component" value="Unassembled WGS sequence"/>
</dbReference>
<protein>
    <submittedName>
        <fullName evidence="1">6-bladed beta-propeller</fullName>
    </submittedName>
</protein>
<evidence type="ECO:0000313" key="1">
    <source>
        <dbReference type="EMBL" id="MBN7814921.1"/>
    </source>
</evidence>
<comment type="caution">
    <text evidence="1">The sequence shown here is derived from an EMBL/GenBank/DDBJ whole genome shotgun (WGS) entry which is preliminary data.</text>
</comment>
<dbReference type="EMBL" id="JAFKCU010000001">
    <property type="protein sequence ID" value="MBN7814921.1"/>
    <property type="molecule type" value="Genomic_DNA"/>
</dbReference>
<proteinExistence type="predicted"/>
<dbReference type="PROSITE" id="PS51257">
    <property type="entry name" value="PROKAR_LIPOPROTEIN"/>
    <property type="match status" value="1"/>
</dbReference>
<dbReference type="RefSeq" id="WP_206585563.1">
    <property type="nucleotide sequence ID" value="NZ_JAFKCU010000001.1"/>
</dbReference>
<reference evidence="1 2" key="1">
    <citation type="submission" date="2021-03" db="EMBL/GenBank/DDBJ databases">
        <title>novel species isolated from a fishpond in China.</title>
        <authorList>
            <person name="Lu H."/>
            <person name="Cai Z."/>
        </authorList>
    </citation>
    <scope>NUCLEOTIDE SEQUENCE [LARGE SCALE GENOMIC DNA]</scope>
    <source>
        <strain evidence="1 2">YJ13C</strain>
    </source>
</reference>